<accession>A0A1J7HAI8</accession>
<evidence type="ECO:0000256" key="10">
    <source>
        <dbReference type="SAM" id="Phobius"/>
    </source>
</evidence>
<dbReference type="AlphaFoldDB" id="A0A1J7HAI8"/>
<keyword evidence="8" id="KW-0406">Ion transport</keyword>
<evidence type="ECO:0000313" key="12">
    <source>
        <dbReference type="EMBL" id="OIW03466.1"/>
    </source>
</evidence>
<dbReference type="Pfam" id="PF04678">
    <property type="entry name" value="MCU"/>
    <property type="match status" value="1"/>
</dbReference>
<name>A0A1J7HAI8_LUPAN</name>
<protein>
    <recommendedName>
        <fullName evidence="11">Calcium uniporter protein C-terminal domain-containing protein</fullName>
    </recommendedName>
</protein>
<dbReference type="PANTHER" id="PTHR13462">
    <property type="entry name" value="CALCIUM UNIPORTER PROTEIN, MITOCHONDRIAL"/>
    <property type="match status" value="1"/>
</dbReference>
<dbReference type="InterPro" id="IPR006769">
    <property type="entry name" value="MCU_C"/>
</dbReference>
<evidence type="ECO:0000256" key="1">
    <source>
        <dbReference type="ARBA" id="ARBA00004141"/>
    </source>
</evidence>
<keyword evidence="13" id="KW-1185">Reference proteome</keyword>
<keyword evidence="4" id="KW-0109">Calcium transport</keyword>
<keyword evidence="9 10" id="KW-0472">Membrane</keyword>
<feature type="transmembrane region" description="Helical" evidence="10">
    <location>
        <begin position="258"/>
        <end position="278"/>
    </location>
</feature>
<evidence type="ECO:0000256" key="7">
    <source>
        <dbReference type="ARBA" id="ARBA00022989"/>
    </source>
</evidence>
<comment type="subcellular location">
    <subcellularLocation>
        <location evidence="1">Membrane</location>
        <topology evidence="1">Multi-pass membrane protein</topology>
    </subcellularLocation>
</comment>
<evidence type="ECO:0000256" key="3">
    <source>
        <dbReference type="ARBA" id="ARBA00022448"/>
    </source>
</evidence>
<dbReference type="PANTHER" id="PTHR13462:SF17">
    <property type="entry name" value="CALCIUM UNIPORTER PROTEIN 4, MITOCHONDRIAL"/>
    <property type="match status" value="1"/>
</dbReference>
<evidence type="ECO:0000259" key="11">
    <source>
        <dbReference type="Pfam" id="PF04678"/>
    </source>
</evidence>
<gene>
    <name evidence="12" type="ORF">TanjilG_14691</name>
</gene>
<keyword evidence="5 10" id="KW-0812">Transmembrane</keyword>
<dbReference type="GO" id="GO:0051560">
    <property type="term" value="P:mitochondrial calcium ion homeostasis"/>
    <property type="evidence" value="ECO:0007669"/>
    <property type="project" value="InterPro"/>
</dbReference>
<feature type="domain" description="Calcium uniporter protein C-terminal" evidence="11">
    <location>
        <begin position="158"/>
        <end position="316"/>
    </location>
</feature>
<evidence type="ECO:0000256" key="2">
    <source>
        <dbReference type="ARBA" id="ARBA00005653"/>
    </source>
</evidence>
<evidence type="ECO:0000256" key="5">
    <source>
        <dbReference type="ARBA" id="ARBA00022692"/>
    </source>
</evidence>
<dbReference type="Gramene" id="OIW03466">
    <property type="protein sequence ID" value="OIW03466"/>
    <property type="gene ID" value="TanjilG_14691"/>
</dbReference>
<dbReference type="STRING" id="3871.A0A1J7HAI8"/>
<evidence type="ECO:0000256" key="9">
    <source>
        <dbReference type="ARBA" id="ARBA00023136"/>
    </source>
</evidence>
<dbReference type="GO" id="GO:0015292">
    <property type="term" value="F:uniporter activity"/>
    <property type="evidence" value="ECO:0007669"/>
    <property type="project" value="TreeGrafter"/>
</dbReference>
<feature type="transmembrane region" description="Helical" evidence="10">
    <location>
        <begin position="232"/>
        <end position="252"/>
    </location>
</feature>
<sequence>MALRKLFTKRRFDCSQTTVSSAILENKTLSSPSLQSKTVSKTSFHHREYLTSPESSDGSFFRRFLLRRSVYNSALFLSIPVGEKLREKLKGMNNIVAGDKLNLFPAPGNGISVEDVRKIIRATQVEKVKAKLRDIPETSISYSEFLRVCVEACQNNSDQGAEFAKMLDECGNVIVLGNVVILRPQQVTKTIESLIYQSIASPNDPRRNELEQMEKQKEMIDDKAKAQVRAELYCGLGFLMVQTIGFMRLTFWELSWDVMEPICFFVTSIYFVLAYLFFMRTSTEPTFQGYFYRRFKGKQERLMNTFSFDIHRYNELCKACYPSYYAGAKSEPSPPPLPTHIRDF</sequence>
<evidence type="ECO:0000256" key="4">
    <source>
        <dbReference type="ARBA" id="ARBA00022568"/>
    </source>
</evidence>
<comment type="similarity">
    <text evidence="2">Belongs to the MCU (TC 1.A.77) family.</text>
</comment>
<dbReference type="Proteomes" id="UP000188354">
    <property type="component" value="Chromosome LG10"/>
</dbReference>
<evidence type="ECO:0000313" key="13">
    <source>
        <dbReference type="Proteomes" id="UP000188354"/>
    </source>
</evidence>
<keyword evidence="7 10" id="KW-1133">Transmembrane helix</keyword>
<proteinExistence type="inferred from homology"/>
<dbReference type="InterPro" id="IPR039055">
    <property type="entry name" value="MCU_fam"/>
</dbReference>
<dbReference type="GO" id="GO:0005262">
    <property type="term" value="F:calcium channel activity"/>
    <property type="evidence" value="ECO:0007669"/>
    <property type="project" value="TreeGrafter"/>
</dbReference>
<dbReference type="GO" id="GO:0036444">
    <property type="term" value="P:calcium import into the mitochondrion"/>
    <property type="evidence" value="ECO:0007669"/>
    <property type="project" value="TreeGrafter"/>
</dbReference>
<dbReference type="OMA" id="AKTNFHR"/>
<organism evidence="12 13">
    <name type="scientific">Lupinus angustifolius</name>
    <name type="common">Narrow-leaved blue lupine</name>
    <dbReference type="NCBI Taxonomy" id="3871"/>
    <lineage>
        <taxon>Eukaryota</taxon>
        <taxon>Viridiplantae</taxon>
        <taxon>Streptophyta</taxon>
        <taxon>Embryophyta</taxon>
        <taxon>Tracheophyta</taxon>
        <taxon>Spermatophyta</taxon>
        <taxon>Magnoliopsida</taxon>
        <taxon>eudicotyledons</taxon>
        <taxon>Gunneridae</taxon>
        <taxon>Pentapetalae</taxon>
        <taxon>rosids</taxon>
        <taxon>fabids</taxon>
        <taxon>Fabales</taxon>
        <taxon>Fabaceae</taxon>
        <taxon>Papilionoideae</taxon>
        <taxon>50 kb inversion clade</taxon>
        <taxon>genistoids sensu lato</taxon>
        <taxon>core genistoids</taxon>
        <taxon>Genisteae</taxon>
        <taxon>Lupinus</taxon>
    </lineage>
</organism>
<keyword evidence="6" id="KW-0106">Calcium</keyword>
<evidence type="ECO:0000256" key="8">
    <source>
        <dbReference type="ARBA" id="ARBA00023065"/>
    </source>
</evidence>
<dbReference type="GO" id="GO:1990246">
    <property type="term" value="C:uniplex complex"/>
    <property type="evidence" value="ECO:0007669"/>
    <property type="project" value="TreeGrafter"/>
</dbReference>
<evidence type="ECO:0000256" key="6">
    <source>
        <dbReference type="ARBA" id="ARBA00022837"/>
    </source>
</evidence>
<keyword evidence="3" id="KW-0813">Transport</keyword>
<dbReference type="EMBL" id="CM007370">
    <property type="protein sequence ID" value="OIW03466.1"/>
    <property type="molecule type" value="Genomic_DNA"/>
</dbReference>
<reference evidence="12 13" key="1">
    <citation type="journal article" date="2017" name="Plant Biotechnol. J.">
        <title>A comprehensive draft genome sequence for lupin (Lupinus angustifolius), an emerging health food: insights into plant-microbe interactions and legume evolution.</title>
        <authorList>
            <person name="Hane J.K."/>
            <person name="Ming Y."/>
            <person name="Kamphuis L.G."/>
            <person name="Nelson M.N."/>
            <person name="Garg G."/>
            <person name="Atkins C.A."/>
            <person name="Bayer P.E."/>
            <person name="Bravo A."/>
            <person name="Bringans S."/>
            <person name="Cannon S."/>
            <person name="Edwards D."/>
            <person name="Foley R."/>
            <person name="Gao L.L."/>
            <person name="Harrison M.J."/>
            <person name="Huang W."/>
            <person name="Hurgobin B."/>
            <person name="Li S."/>
            <person name="Liu C.W."/>
            <person name="McGrath A."/>
            <person name="Morahan G."/>
            <person name="Murray J."/>
            <person name="Weller J."/>
            <person name="Jian J."/>
            <person name="Singh K.B."/>
        </authorList>
    </citation>
    <scope>NUCLEOTIDE SEQUENCE [LARGE SCALE GENOMIC DNA]</scope>
    <source>
        <strain evidence="13">cv. Tanjil</strain>
        <tissue evidence="12">Whole plant</tissue>
    </source>
</reference>